<dbReference type="STRING" id="1348853.LK12_01015"/>
<keyword evidence="1" id="KW-0812">Transmembrane</keyword>
<protein>
    <recommendedName>
        <fullName evidence="4">DUF2892 domain-containing protein</fullName>
    </recommendedName>
</protein>
<dbReference type="EMBL" id="JTDI01000001">
    <property type="protein sequence ID" value="KHK93001.1"/>
    <property type="molecule type" value="Genomic_DNA"/>
</dbReference>
<gene>
    <name evidence="2" type="ORF">LK12_01015</name>
</gene>
<dbReference type="OrthoDB" id="7410112at2"/>
<name>A0A0B1ZQX1_9SPHN</name>
<dbReference type="AlphaFoldDB" id="A0A0B1ZQX1"/>
<evidence type="ECO:0000313" key="2">
    <source>
        <dbReference type="EMBL" id="KHK93001.1"/>
    </source>
</evidence>
<dbReference type="RefSeq" id="WP_039278286.1">
    <property type="nucleotide sequence ID" value="NZ_JTDI01000001.1"/>
</dbReference>
<keyword evidence="1" id="KW-0472">Membrane</keyword>
<feature type="transmembrane region" description="Helical" evidence="1">
    <location>
        <begin position="12"/>
        <end position="37"/>
    </location>
</feature>
<evidence type="ECO:0000313" key="3">
    <source>
        <dbReference type="Proteomes" id="UP000031057"/>
    </source>
</evidence>
<accession>A0A0B1ZQX1</accession>
<reference evidence="2 3" key="1">
    <citation type="submission" date="2014-10" db="EMBL/GenBank/DDBJ databases">
        <title>Genome sequence of Novosphingobium malaysiense MUSC 273(T).</title>
        <authorList>
            <person name="Lee L.-H."/>
        </authorList>
    </citation>
    <scope>NUCLEOTIDE SEQUENCE [LARGE SCALE GENOMIC DNA]</scope>
    <source>
        <strain evidence="2 3">MUSC 273</strain>
    </source>
</reference>
<keyword evidence="3" id="KW-1185">Reference proteome</keyword>
<sequence length="71" mass="7702">MSERDPAAGRFAAIQITRLLGVACVIAGMLIATGRILPSLPDWVGYLLIANGLLDVFVIPSILIKKWRTPK</sequence>
<dbReference type="Proteomes" id="UP000031057">
    <property type="component" value="Unassembled WGS sequence"/>
</dbReference>
<organism evidence="2 3">
    <name type="scientific">Novosphingobium malaysiense</name>
    <dbReference type="NCBI Taxonomy" id="1348853"/>
    <lineage>
        <taxon>Bacteria</taxon>
        <taxon>Pseudomonadati</taxon>
        <taxon>Pseudomonadota</taxon>
        <taxon>Alphaproteobacteria</taxon>
        <taxon>Sphingomonadales</taxon>
        <taxon>Sphingomonadaceae</taxon>
        <taxon>Novosphingobium</taxon>
    </lineage>
</organism>
<evidence type="ECO:0000256" key="1">
    <source>
        <dbReference type="SAM" id="Phobius"/>
    </source>
</evidence>
<comment type="caution">
    <text evidence="2">The sequence shown here is derived from an EMBL/GenBank/DDBJ whole genome shotgun (WGS) entry which is preliminary data.</text>
</comment>
<evidence type="ECO:0008006" key="4">
    <source>
        <dbReference type="Google" id="ProtNLM"/>
    </source>
</evidence>
<keyword evidence="1" id="KW-1133">Transmembrane helix</keyword>
<proteinExistence type="predicted"/>
<feature type="transmembrane region" description="Helical" evidence="1">
    <location>
        <begin position="43"/>
        <end position="64"/>
    </location>
</feature>